<dbReference type="InterPro" id="IPR018707">
    <property type="entry name" value="LpxR"/>
</dbReference>
<dbReference type="EMBL" id="QFOI01000002">
    <property type="protein sequence ID" value="PZP52602.1"/>
    <property type="molecule type" value="Genomic_DNA"/>
</dbReference>
<reference evidence="1 2" key="1">
    <citation type="submission" date="2017-11" db="EMBL/GenBank/DDBJ databases">
        <title>Infants hospitalized years apart are colonized by the same room-sourced microbial strains.</title>
        <authorList>
            <person name="Brooks B."/>
            <person name="Olm M.R."/>
            <person name="Firek B.A."/>
            <person name="Baker R."/>
            <person name="Thomas B.C."/>
            <person name="Morowitz M.J."/>
            <person name="Banfield J.F."/>
        </authorList>
    </citation>
    <scope>NUCLEOTIDE SEQUENCE [LARGE SCALE GENOMIC DNA]</scope>
    <source>
        <strain evidence="1">S2_009_000_R2_76</strain>
    </source>
</reference>
<name>A0A2W5HAS8_9SPHI</name>
<evidence type="ECO:0000313" key="2">
    <source>
        <dbReference type="Proteomes" id="UP000249645"/>
    </source>
</evidence>
<evidence type="ECO:0008006" key="3">
    <source>
        <dbReference type="Google" id="ProtNLM"/>
    </source>
</evidence>
<dbReference type="Proteomes" id="UP000249645">
    <property type="component" value="Unassembled WGS sequence"/>
</dbReference>
<proteinExistence type="predicted"/>
<accession>A0A2W5HAS8</accession>
<organism evidence="1 2">
    <name type="scientific">Pseudopedobacter saltans</name>
    <dbReference type="NCBI Taxonomy" id="151895"/>
    <lineage>
        <taxon>Bacteria</taxon>
        <taxon>Pseudomonadati</taxon>
        <taxon>Bacteroidota</taxon>
        <taxon>Sphingobacteriia</taxon>
        <taxon>Sphingobacteriales</taxon>
        <taxon>Sphingobacteriaceae</taxon>
        <taxon>Pseudopedobacter</taxon>
    </lineage>
</organism>
<evidence type="ECO:0000313" key="1">
    <source>
        <dbReference type="EMBL" id="PZP52602.1"/>
    </source>
</evidence>
<sequence length="318" mass="36219">MKRIWLAPSSKNCGAMRRVIFSLAFSLLLSYSQAQKIHNKSIGLLTENDSYMLMGKDGYYTNGLTFSYAWTKKDTGSSTINSIEFGQLMYNARNGSYKEEWKIDRPVTAYLFGKFEQTRFYHDNVLRWNIGLGTIGPNALGRQMQEFIHSTLGMYKPQEWQFQLRNALSVDGGITYSPQIFAEQPIVNIYPIVSSDLGLTFTNIKVAALLTIGKKNTNAKSSIWNATLNNTENNFESFFYFRPNLTYNVYNATIQGGISSDDINAGSLNRLLFIPKFGWQYTNNRISLNLGITHTGKEAKEQRNSQWYGSIGFNYQIN</sequence>
<dbReference type="InterPro" id="IPR037107">
    <property type="entry name" value="Put_OMP_sf"/>
</dbReference>
<dbReference type="AlphaFoldDB" id="A0A2W5HAS8"/>
<protein>
    <recommendedName>
        <fullName evidence="3">DUF2219 domain-containing protein</fullName>
    </recommendedName>
</protein>
<dbReference type="Pfam" id="PF09982">
    <property type="entry name" value="LpxR"/>
    <property type="match status" value="1"/>
</dbReference>
<gene>
    <name evidence="1" type="ORF">DI598_00380</name>
</gene>
<comment type="caution">
    <text evidence="1">The sequence shown here is derived from an EMBL/GenBank/DDBJ whole genome shotgun (WGS) entry which is preliminary data.</text>
</comment>
<dbReference type="Gene3D" id="2.40.128.140">
    <property type="entry name" value="Outer membrane protein"/>
    <property type="match status" value="1"/>
</dbReference>